<dbReference type="PROSITE" id="PS52016">
    <property type="entry name" value="TONB_DEPENDENT_REC_3"/>
    <property type="match status" value="1"/>
</dbReference>
<keyword evidence="6 11" id="KW-0798">TonB box</keyword>
<dbReference type="InterPro" id="IPR000531">
    <property type="entry name" value="Beta-barrel_TonB"/>
</dbReference>
<proteinExistence type="inferred from homology"/>
<evidence type="ECO:0000256" key="9">
    <source>
        <dbReference type="ARBA" id="ARBA00023237"/>
    </source>
</evidence>
<dbReference type="GO" id="GO:0015344">
    <property type="term" value="F:siderophore uptake transmembrane transporter activity"/>
    <property type="evidence" value="ECO:0007669"/>
    <property type="project" value="TreeGrafter"/>
</dbReference>
<dbReference type="EMBL" id="FNXE01000044">
    <property type="protein sequence ID" value="SEH97395.1"/>
    <property type="molecule type" value="Genomic_DNA"/>
</dbReference>
<dbReference type="AlphaFoldDB" id="A0A1H6MIH4"/>
<dbReference type="InterPro" id="IPR036942">
    <property type="entry name" value="Beta-barrel_TonB_sf"/>
</dbReference>
<feature type="signal peptide" evidence="12">
    <location>
        <begin position="1"/>
        <end position="30"/>
    </location>
</feature>
<keyword evidence="4 10" id="KW-0812">Transmembrane</keyword>
<gene>
    <name evidence="15" type="ORF">SAMN02927937_02481</name>
</gene>
<feature type="domain" description="TonB-dependent receptor plug" evidence="14">
    <location>
        <begin position="134"/>
        <end position="238"/>
    </location>
</feature>
<accession>A0A1H6MIH4</accession>
<dbReference type="PANTHER" id="PTHR30069">
    <property type="entry name" value="TONB-DEPENDENT OUTER MEMBRANE RECEPTOR"/>
    <property type="match status" value="1"/>
</dbReference>
<dbReference type="CDD" id="cd01347">
    <property type="entry name" value="ligand_gated_channel"/>
    <property type="match status" value="1"/>
</dbReference>
<dbReference type="GO" id="GO:0044718">
    <property type="term" value="P:siderophore transmembrane transport"/>
    <property type="evidence" value="ECO:0007669"/>
    <property type="project" value="TreeGrafter"/>
</dbReference>
<dbReference type="InterPro" id="IPR039426">
    <property type="entry name" value="TonB-dep_rcpt-like"/>
</dbReference>
<dbReference type="Gene3D" id="2.170.130.10">
    <property type="entry name" value="TonB-dependent receptor, plug domain"/>
    <property type="match status" value="1"/>
</dbReference>
<reference evidence="15 16" key="1">
    <citation type="submission" date="2016-10" db="EMBL/GenBank/DDBJ databases">
        <authorList>
            <person name="de Groot N.N."/>
        </authorList>
    </citation>
    <scope>NUCLEOTIDE SEQUENCE [LARGE SCALE GENOMIC DNA]</scope>
    <source>
        <strain evidence="15 16">CGMCC 1.10825</strain>
    </source>
</reference>
<sequence length="791" mass="90137">MCNFVQKMLKNNTCILFILIIFFTSGLSNAQDRFNINGRLVYNGQVAAGVSVVLTPNNIEVNTNKEGIYKFENLNSGEYIINIKINGLIEQKKVFLNKSETVDFYLEDESELLEVVNINVEKERTDDFIKSQYSAMPVVTIDKKTIELMGSRRLDEVLKEQTGMAIVNNIGGGTRSVGVQMQGFGSEYIMVLIDGQPLVGRNSGDLDLSRISVSSIERIEIIKGASSSLYGSEALGGTINIITKVGAVDPQLLTSVNYGTFNIVDATVEGEIPLNEKGSLYAGVNYYRTDGFNTNTKYIKGVTSPPYDNYAFQTRGKYKLNEKVVLGANIRYGLRKSLMQKDFGIGTISDDTQNEQDLNAAFTLENKISSRFKTLTRYYFTYYNADMSVTLQNNNTRLMQDVFKQDMHRLDQQFSFKSGQEYQFVGGIGGSMEDMKDQQLVDVDKQYSFFSYLQGEWLPIEKFKVVGGLRYDYTNNYSGRINPSLGIQYKIVPSLTFKTGVGTGFKAPDFKKNYLVFYNPSTNYLLIGNAILRQTLEEMDRQGQISEVREYVLNQTANNLQAEKSTSYNAGFEWVPSKKLQVENSFFYHHIQNQINSIQVATGMNNQIIYTYQNLPEAVNKGFDISVKYKPFENLNISLGYQYLVSKDLSVQDSIRANKWPYNQNIHDPKTGKSYPVKESDYWGIENRSRHMANLNIFYNYQPWDVSTTIRTNYRGKYPFGDRNGNQFIDKYDTFVDGHFLLNLSLEKKILKKQLSLRVTVDNLFDYTDPLMPGQPGRIILMGATYRFFKE</sequence>
<keyword evidence="9 10" id="KW-0998">Cell outer membrane</keyword>
<dbReference type="InterPro" id="IPR013783">
    <property type="entry name" value="Ig-like_fold"/>
</dbReference>
<evidence type="ECO:0000256" key="10">
    <source>
        <dbReference type="PROSITE-ProRule" id="PRU01360"/>
    </source>
</evidence>
<evidence type="ECO:0000256" key="6">
    <source>
        <dbReference type="ARBA" id="ARBA00023077"/>
    </source>
</evidence>
<dbReference type="Pfam" id="PF07715">
    <property type="entry name" value="Plug"/>
    <property type="match status" value="1"/>
</dbReference>
<dbReference type="SUPFAM" id="SSF56935">
    <property type="entry name" value="Porins"/>
    <property type="match status" value="1"/>
</dbReference>
<evidence type="ECO:0000256" key="1">
    <source>
        <dbReference type="ARBA" id="ARBA00004571"/>
    </source>
</evidence>
<name>A0A1H6MIH4_9FLAO</name>
<keyword evidence="16" id="KW-1185">Reference proteome</keyword>
<evidence type="ECO:0000256" key="2">
    <source>
        <dbReference type="ARBA" id="ARBA00022448"/>
    </source>
</evidence>
<dbReference type="InterPro" id="IPR012910">
    <property type="entry name" value="Plug_dom"/>
</dbReference>
<dbReference type="Gene3D" id="2.40.170.20">
    <property type="entry name" value="TonB-dependent receptor, beta-barrel domain"/>
    <property type="match status" value="1"/>
</dbReference>
<dbReference type="STRING" id="1159016.SAMN02927937_02481"/>
<evidence type="ECO:0000256" key="5">
    <source>
        <dbReference type="ARBA" id="ARBA00022729"/>
    </source>
</evidence>
<dbReference type="InterPro" id="IPR008969">
    <property type="entry name" value="CarboxyPept-like_regulatory"/>
</dbReference>
<evidence type="ECO:0000256" key="8">
    <source>
        <dbReference type="ARBA" id="ARBA00023170"/>
    </source>
</evidence>
<keyword evidence="7 10" id="KW-0472">Membrane</keyword>
<evidence type="ECO:0000256" key="3">
    <source>
        <dbReference type="ARBA" id="ARBA00022452"/>
    </source>
</evidence>
<keyword evidence="5 12" id="KW-0732">Signal</keyword>
<dbReference type="Gene3D" id="2.60.40.10">
    <property type="entry name" value="Immunoglobulins"/>
    <property type="match status" value="1"/>
</dbReference>
<feature type="chain" id="PRO_5011765778" evidence="12">
    <location>
        <begin position="31"/>
        <end position="791"/>
    </location>
</feature>
<dbReference type="PANTHER" id="PTHR30069:SF29">
    <property type="entry name" value="HEMOGLOBIN AND HEMOGLOBIN-HAPTOGLOBIN-BINDING PROTEIN 1-RELATED"/>
    <property type="match status" value="1"/>
</dbReference>
<evidence type="ECO:0000256" key="7">
    <source>
        <dbReference type="ARBA" id="ARBA00023136"/>
    </source>
</evidence>
<dbReference type="InterPro" id="IPR037066">
    <property type="entry name" value="Plug_dom_sf"/>
</dbReference>
<evidence type="ECO:0000259" key="14">
    <source>
        <dbReference type="Pfam" id="PF07715"/>
    </source>
</evidence>
<evidence type="ECO:0000313" key="16">
    <source>
        <dbReference type="Proteomes" id="UP000199634"/>
    </source>
</evidence>
<protein>
    <submittedName>
        <fullName evidence="15">Outer membrane receptor for ferrienterochelin and colicins</fullName>
    </submittedName>
</protein>
<dbReference type="SUPFAM" id="SSF49464">
    <property type="entry name" value="Carboxypeptidase regulatory domain-like"/>
    <property type="match status" value="1"/>
</dbReference>
<dbReference type="Proteomes" id="UP000199634">
    <property type="component" value="Unassembled WGS sequence"/>
</dbReference>
<evidence type="ECO:0000313" key="15">
    <source>
        <dbReference type="EMBL" id="SEH97395.1"/>
    </source>
</evidence>
<keyword evidence="3 10" id="KW-1134">Transmembrane beta strand</keyword>
<comment type="subcellular location">
    <subcellularLocation>
        <location evidence="1 10">Cell outer membrane</location>
        <topology evidence="1 10">Multi-pass membrane protein</topology>
    </subcellularLocation>
</comment>
<evidence type="ECO:0000256" key="11">
    <source>
        <dbReference type="RuleBase" id="RU003357"/>
    </source>
</evidence>
<comment type="similarity">
    <text evidence="10 11">Belongs to the TonB-dependent receptor family.</text>
</comment>
<feature type="domain" description="TonB-dependent receptor-like beta-barrel" evidence="13">
    <location>
        <begin position="281"/>
        <end position="764"/>
    </location>
</feature>
<keyword evidence="2 10" id="KW-0813">Transport</keyword>
<evidence type="ECO:0000256" key="4">
    <source>
        <dbReference type="ARBA" id="ARBA00022692"/>
    </source>
</evidence>
<evidence type="ECO:0000259" key="13">
    <source>
        <dbReference type="Pfam" id="PF00593"/>
    </source>
</evidence>
<dbReference type="GO" id="GO:0009279">
    <property type="term" value="C:cell outer membrane"/>
    <property type="evidence" value="ECO:0007669"/>
    <property type="project" value="UniProtKB-SubCell"/>
</dbReference>
<keyword evidence="8 15" id="KW-0675">Receptor</keyword>
<evidence type="ECO:0000256" key="12">
    <source>
        <dbReference type="SAM" id="SignalP"/>
    </source>
</evidence>
<organism evidence="15 16">
    <name type="scientific">Paenimyroides marinum</name>
    <dbReference type="NCBI Taxonomy" id="1159016"/>
    <lineage>
        <taxon>Bacteria</taxon>
        <taxon>Pseudomonadati</taxon>
        <taxon>Bacteroidota</taxon>
        <taxon>Flavobacteriia</taxon>
        <taxon>Flavobacteriales</taxon>
        <taxon>Flavobacteriaceae</taxon>
        <taxon>Paenimyroides</taxon>
    </lineage>
</organism>
<dbReference type="Pfam" id="PF00593">
    <property type="entry name" value="TonB_dep_Rec_b-barrel"/>
    <property type="match status" value="1"/>
</dbReference>